<dbReference type="PANTHER" id="PTHR32196">
    <property type="entry name" value="ABC TRANSPORTER PERMEASE PROTEIN YPHD-RELATED-RELATED"/>
    <property type="match status" value="1"/>
</dbReference>
<feature type="transmembrane region" description="Helical" evidence="6">
    <location>
        <begin position="99"/>
        <end position="118"/>
    </location>
</feature>
<feature type="transmembrane region" description="Helical" evidence="6">
    <location>
        <begin position="222"/>
        <end position="242"/>
    </location>
</feature>
<keyword evidence="5 6" id="KW-0472">Membrane</keyword>
<feature type="transmembrane region" description="Helical" evidence="6">
    <location>
        <begin position="21"/>
        <end position="41"/>
    </location>
</feature>
<evidence type="ECO:0000256" key="3">
    <source>
        <dbReference type="ARBA" id="ARBA00022692"/>
    </source>
</evidence>
<feature type="transmembrane region" description="Helical" evidence="6">
    <location>
        <begin position="125"/>
        <end position="145"/>
    </location>
</feature>
<feature type="transmembrane region" description="Helical" evidence="6">
    <location>
        <begin position="75"/>
        <end position="93"/>
    </location>
</feature>
<gene>
    <name evidence="7" type="ORF">GQE99_10325</name>
</gene>
<keyword evidence="3 6" id="KW-0812">Transmembrane</keyword>
<dbReference type="GO" id="GO:0022857">
    <property type="term" value="F:transmembrane transporter activity"/>
    <property type="evidence" value="ECO:0007669"/>
    <property type="project" value="InterPro"/>
</dbReference>
<sequence length="348" mass="35433">MPAATSGSRTRHRSFKVGDFGWIWIATVALFLVSLVIAPGTMRPTSLMAMLPFASLLAIVAIGQTVVIQLRGLDMSVVALVALGGVMAARFGADLGMDGLGVAVTLLAALVLGAFNGVLVSRINIMPIVATLASNAIFLGLVRMISGNRVSVTPPGIEAFASSKLLGLPATLWVAVAFIAVVAFVMNRTRLGREYRFVGAAPRMALAAGINVNAYIIGTYAFASACFAVTGILLSGVIGSASHIAGPEYLLPGIAAVVVGGTAFGGGTGSVLASAVAALFMVQLGQLVLAMGAGTAGQLLVQAVAVVVATALRNFDDILRLLKRNPRLAAGASVAASKQDLEKGTTQS</sequence>
<dbReference type="InterPro" id="IPR001851">
    <property type="entry name" value="ABC_transp_permease"/>
</dbReference>
<dbReference type="Pfam" id="PF02653">
    <property type="entry name" value="BPD_transp_2"/>
    <property type="match status" value="1"/>
</dbReference>
<protein>
    <submittedName>
        <fullName evidence="7">ABC transporter permease</fullName>
    </submittedName>
</protein>
<evidence type="ECO:0000256" key="6">
    <source>
        <dbReference type="SAM" id="Phobius"/>
    </source>
</evidence>
<keyword evidence="4 6" id="KW-1133">Transmembrane helix</keyword>
<dbReference type="EMBL" id="WTUX01000012">
    <property type="protein sequence ID" value="MZR13411.1"/>
    <property type="molecule type" value="Genomic_DNA"/>
</dbReference>
<dbReference type="Proteomes" id="UP000467322">
    <property type="component" value="Unassembled WGS sequence"/>
</dbReference>
<feature type="transmembrane region" description="Helical" evidence="6">
    <location>
        <begin position="288"/>
        <end position="312"/>
    </location>
</feature>
<comment type="caution">
    <text evidence="7">The sequence shown here is derived from an EMBL/GenBank/DDBJ whole genome shotgun (WGS) entry which is preliminary data.</text>
</comment>
<dbReference type="AlphaFoldDB" id="A0A845MA00"/>
<feature type="transmembrane region" description="Helical" evidence="6">
    <location>
        <begin position="249"/>
        <end position="282"/>
    </location>
</feature>
<evidence type="ECO:0000313" key="8">
    <source>
        <dbReference type="Proteomes" id="UP000467322"/>
    </source>
</evidence>
<proteinExistence type="predicted"/>
<evidence type="ECO:0000256" key="1">
    <source>
        <dbReference type="ARBA" id="ARBA00004651"/>
    </source>
</evidence>
<reference evidence="7 8" key="1">
    <citation type="submission" date="2019-12" db="EMBL/GenBank/DDBJ databases">
        <title>Maritimibacter sp. nov. sp. isolated from sea sand.</title>
        <authorList>
            <person name="Kim J."/>
            <person name="Jeong S.E."/>
            <person name="Jung H.S."/>
            <person name="Jeon C.O."/>
        </authorList>
    </citation>
    <scope>NUCLEOTIDE SEQUENCE [LARGE SCALE GENOMIC DNA]</scope>
    <source>
        <strain evidence="7 8">DP07</strain>
    </source>
</reference>
<organism evidence="7 8">
    <name type="scientific">Maritimibacter harenae</name>
    <dbReference type="NCBI Taxonomy" id="2606218"/>
    <lineage>
        <taxon>Bacteria</taxon>
        <taxon>Pseudomonadati</taxon>
        <taxon>Pseudomonadota</taxon>
        <taxon>Alphaproteobacteria</taxon>
        <taxon>Rhodobacterales</taxon>
        <taxon>Roseobacteraceae</taxon>
        <taxon>Maritimibacter</taxon>
    </lineage>
</organism>
<dbReference type="GO" id="GO:0005886">
    <property type="term" value="C:plasma membrane"/>
    <property type="evidence" value="ECO:0007669"/>
    <property type="project" value="UniProtKB-SubCell"/>
</dbReference>
<feature type="transmembrane region" description="Helical" evidence="6">
    <location>
        <begin position="47"/>
        <end position="68"/>
    </location>
</feature>
<feature type="transmembrane region" description="Helical" evidence="6">
    <location>
        <begin position="165"/>
        <end position="185"/>
    </location>
</feature>
<evidence type="ECO:0000256" key="4">
    <source>
        <dbReference type="ARBA" id="ARBA00022989"/>
    </source>
</evidence>
<keyword evidence="8" id="KW-1185">Reference proteome</keyword>
<evidence type="ECO:0000256" key="2">
    <source>
        <dbReference type="ARBA" id="ARBA00022475"/>
    </source>
</evidence>
<evidence type="ECO:0000256" key="5">
    <source>
        <dbReference type="ARBA" id="ARBA00023136"/>
    </source>
</evidence>
<accession>A0A845MA00</accession>
<dbReference type="CDD" id="cd06579">
    <property type="entry name" value="TM_PBP1_transp_AraH_like"/>
    <property type="match status" value="1"/>
</dbReference>
<evidence type="ECO:0000313" key="7">
    <source>
        <dbReference type="EMBL" id="MZR13411.1"/>
    </source>
</evidence>
<dbReference type="PANTHER" id="PTHR32196:SF72">
    <property type="entry name" value="RIBOSE IMPORT PERMEASE PROTEIN RBSC"/>
    <property type="match status" value="1"/>
</dbReference>
<name>A0A845MA00_9RHOB</name>
<keyword evidence="2" id="KW-1003">Cell membrane</keyword>
<comment type="subcellular location">
    <subcellularLocation>
        <location evidence="1">Cell membrane</location>
        <topology evidence="1">Multi-pass membrane protein</topology>
    </subcellularLocation>
</comment>